<evidence type="ECO:0008006" key="3">
    <source>
        <dbReference type="Google" id="ProtNLM"/>
    </source>
</evidence>
<dbReference type="InterPro" id="IPR027417">
    <property type="entry name" value="P-loop_NTPase"/>
</dbReference>
<dbReference type="SUPFAM" id="SSF52540">
    <property type="entry name" value="P-loop containing nucleoside triphosphate hydrolases"/>
    <property type="match status" value="1"/>
</dbReference>
<sequence>MDQTPFTKLYFGKSDPNHELRSNPEDFIKSYVDVNGAIDRVVSGEVNLILGPKGTGKSALGLYIEKTSMKGRYFARMKNASHLPLAEIPQLKTGEPQGAVRTRNAWRFILLSNYLDVALSDPETKISQIRDIRRVIKGLRDFGFMAADSGHSLLKAHGAKFTFPTSQVGSLFKEEGGRELGIYTLLPYLERWAKSLTSPNRHILLLDGLDSIFLNDAAYDESLSGLAQAAYEINIELMEARATGSVVLLIRNDIFSRISLVLPDAHKMRDFAFDLDWRVLSGAAGVSSPLIQLINRKSGQERGDGPIDVLSYFPEKISPVGGRGGVRQRNPSRLQYLLNLTRHTPRDILQLMEHIRLASMHLDPTPVKPLPIETIREGVLQYSTKYFVDALHGEFAGYEGGREEAEAALQALKWMEDSRFTRGDYRRSLQKHFPGLETKADEFLRLLFFAGALGNLFDNGGERYLVFYHRRNDVDLNVQGTLVLHNALTHAWSKKFGLS</sequence>
<dbReference type="NCBIfam" id="NF047389">
    <property type="entry name" value="ATPase_Sll1717"/>
    <property type="match status" value="1"/>
</dbReference>
<dbReference type="EMBL" id="JAGIOI010000001">
    <property type="protein sequence ID" value="MBP2412037.1"/>
    <property type="molecule type" value="Genomic_DNA"/>
</dbReference>
<evidence type="ECO:0000313" key="1">
    <source>
        <dbReference type="EMBL" id="MBP2412037.1"/>
    </source>
</evidence>
<keyword evidence="2" id="KW-1185">Reference proteome</keyword>
<reference evidence="1 2" key="1">
    <citation type="submission" date="2021-03" db="EMBL/GenBank/DDBJ databases">
        <title>Sequencing the genomes of 1000 actinobacteria strains.</title>
        <authorList>
            <person name="Klenk H.-P."/>
        </authorList>
    </citation>
    <scope>NUCLEOTIDE SEQUENCE [LARGE SCALE GENOMIC DNA]</scope>
    <source>
        <strain evidence="1 2">DSM 16005</strain>
    </source>
</reference>
<dbReference type="Proteomes" id="UP000711614">
    <property type="component" value="Unassembled WGS sequence"/>
</dbReference>
<gene>
    <name evidence="1" type="ORF">JOF48_000836</name>
</gene>
<proteinExistence type="predicted"/>
<organism evidence="1 2">
    <name type="scientific">Arthrobacter stackebrandtii</name>
    <dbReference type="NCBI Taxonomy" id="272161"/>
    <lineage>
        <taxon>Bacteria</taxon>
        <taxon>Bacillati</taxon>
        <taxon>Actinomycetota</taxon>
        <taxon>Actinomycetes</taxon>
        <taxon>Micrococcales</taxon>
        <taxon>Micrococcaceae</taxon>
        <taxon>Arthrobacter</taxon>
    </lineage>
</organism>
<protein>
    <recommendedName>
        <fullName evidence="3">ATP-binding protein</fullName>
    </recommendedName>
</protein>
<evidence type="ECO:0000313" key="2">
    <source>
        <dbReference type="Proteomes" id="UP000711614"/>
    </source>
</evidence>
<dbReference type="InterPro" id="IPR059206">
    <property type="entry name" value="Sll1717-like"/>
</dbReference>
<accession>A0ABS4YTB9</accession>
<dbReference type="RefSeq" id="WP_209677570.1">
    <property type="nucleotide sequence ID" value="NZ_JAGIOI010000001.1"/>
</dbReference>
<name>A0ABS4YTB9_9MICC</name>
<comment type="caution">
    <text evidence="1">The sequence shown here is derived from an EMBL/GenBank/DDBJ whole genome shotgun (WGS) entry which is preliminary data.</text>
</comment>